<feature type="transmembrane region" description="Helical" evidence="2">
    <location>
        <begin position="21"/>
        <end position="44"/>
    </location>
</feature>
<keyword evidence="2" id="KW-1133">Transmembrane helix</keyword>
<comment type="caution">
    <text evidence="4">The sequence shown here is derived from an EMBL/GenBank/DDBJ whole genome shotgun (WGS) entry which is preliminary data.</text>
</comment>
<protein>
    <submittedName>
        <fullName evidence="4">Flagellar protein FlbB</fullName>
    </submittedName>
</protein>
<name>A0ABR5B136_BACBA</name>
<dbReference type="SUPFAM" id="SSF158791">
    <property type="entry name" value="MgtE N-terminal domain-like"/>
    <property type="match status" value="1"/>
</dbReference>
<dbReference type="Gene3D" id="1.25.60.10">
    <property type="entry name" value="MgtE N-terminal domain-like"/>
    <property type="match status" value="1"/>
</dbReference>
<sequence length="204" mass="22792">MAKKREFVEIEEEKGYGVFQWILFVLVIPLLFAITVALIVMTVAGVNVFEKAKEIGSHVPFVSSLIDDDGSADKGGQTDKEKIVSLQAEIKNKEAKIEQLEKNLKASDKKMEDLYTEKDRLEIELEKLKETDDAAVAEEKQDNQLISTYESMSPKNIANILVNLSDNEAVKILSEMSTEKQADILEKLPPEKAAKYTKLLSGVS</sequence>
<dbReference type="Proteomes" id="UP000031982">
    <property type="component" value="Unassembled WGS sequence"/>
</dbReference>
<dbReference type="RefSeq" id="WP_052475270.1">
    <property type="nucleotide sequence ID" value="NZ_BSSZ01000003.1"/>
</dbReference>
<keyword evidence="4" id="KW-0969">Cilium</keyword>
<dbReference type="EMBL" id="JXLP01000001">
    <property type="protein sequence ID" value="KIL80580.1"/>
    <property type="molecule type" value="Genomic_DNA"/>
</dbReference>
<organism evidence="4 5">
    <name type="scientific">Bacillus badius</name>
    <dbReference type="NCBI Taxonomy" id="1455"/>
    <lineage>
        <taxon>Bacteria</taxon>
        <taxon>Bacillati</taxon>
        <taxon>Bacillota</taxon>
        <taxon>Bacilli</taxon>
        <taxon>Bacillales</taxon>
        <taxon>Bacillaceae</taxon>
        <taxon>Pseudobacillus</taxon>
    </lineage>
</organism>
<keyword evidence="4" id="KW-0966">Cell projection</keyword>
<reference evidence="4 5" key="1">
    <citation type="submission" date="2015-01" db="EMBL/GenBank/DDBJ databases">
        <title>Genome Assembly of Bacillus badius MTCC 1458.</title>
        <authorList>
            <person name="Verma A."/>
            <person name="Khatri I."/>
            <person name="Mual P."/>
            <person name="Subramanian S."/>
            <person name="Krishnamurthi S."/>
        </authorList>
    </citation>
    <scope>NUCLEOTIDE SEQUENCE [LARGE SCALE GENOMIC DNA]</scope>
    <source>
        <strain evidence="4 5">MTCC 1458</strain>
    </source>
</reference>
<dbReference type="InterPro" id="IPR006668">
    <property type="entry name" value="Mg_transptr_MgtE_intracell_dom"/>
</dbReference>
<accession>A0ABR5B136</accession>
<keyword evidence="1" id="KW-0175">Coiled coil</keyword>
<evidence type="ECO:0000313" key="5">
    <source>
        <dbReference type="Proteomes" id="UP000031982"/>
    </source>
</evidence>
<keyword evidence="4" id="KW-0282">Flagellum</keyword>
<dbReference type="Pfam" id="PF03448">
    <property type="entry name" value="MgtE_N"/>
    <property type="match status" value="1"/>
</dbReference>
<evidence type="ECO:0000313" key="4">
    <source>
        <dbReference type="EMBL" id="KIL80580.1"/>
    </source>
</evidence>
<keyword evidence="5" id="KW-1185">Reference proteome</keyword>
<gene>
    <name evidence="4" type="ORF">SD77_0428</name>
</gene>
<evidence type="ECO:0000256" key="1">
    <source>
        <dbReference type="SAM" id="Coils"/>
    </source>
</evidence>
<evidence type="ECO:0000256" key="2">
    <source>
        <dbReference type="SAM" id="Phobius"/>
    </source>
</evidence>
<evidence type="ECO:0000259" key="3">
    <source>
        <dbReference type="Pfam" id="PF03448"/>
    </source>
</evidence>
<keyword evidence="2" id="KW-0812">Transmembrane</keyword>
<proteinExistence type="predicted"/>
<keyword evidence="2" id="KW-0472">Membrane</keyword>
<feature type="domain" description="Magnesium transporter MgtE intracellular" evidence="3">
    <location>
        <begin position="125"/>
        <end position="200"/>
    </location>
</feature>
<dbReference type="InterPro" id="IPR038076">
    <property type="entry name" value="MgtE_N_sf"/>
</dbReference>
<feature type="coiled-coil region" evidence="1">
    <location>
        <begin position="83"/>
        <end position="138"/>
    </location>
</feature>